<comment type="similarity">
    <text evidence="1">Belongs to the snRNP Sm proteins family.</text>
</comment>
<evidence type="ECO:0000313" key="5">
    <source>
        <dbReference type="EMBL" id="KXB06677.1"/>
    </source>
</evidence>
<evidence type="ECO:0000259" key="4">
    <source>
        <dbReference type="PROSITE" id="PS52002"/>
    </source>
</evidence>
<comment type="caution">
    <text evidence="5">The sequence shown here is derived from an EMBL/GenBank/DDBJ whole genome shotgun (WGS) entry which is preliminary data.</text>
</comment>
<name>A0A133VJS0_9EURY</name>
<protein>
    <recommendedName>
        <fullName evidence="2">Putative snRNP Sm-like protein</fullName>
    </recommendedName>
</protein>
<dbReference type="AlphaFoldDB" id="A0A133VJS0"/>
<dbReference type="Gene3D" id="2.30.30.100">
    <property type="match status" value="1"/>
</dbReference>
<dbReference type="GO" id="GO:0003723">
    <property type="term" value="F:RNA binding"/>
    <property type="evidence" value="ECO:0007669"/>
    <property type="project" value="InterPro"/>
</dbReference>
<dbReference type="InterPro" id="IPR047575">
    <property type="entry name" value="Sm"/>
</dbReference>
<dbReference type="Proteomes" id="UP000070263">
    <property type="component" value="Unassembled WGS sequence"/>
</dbReference>
<proteinExistence type="inferred from homology"/>
<feature type="domain" description="Sm" evidence="4">
    <location>
        <begin position="7"/>
        <end position="81"/>
    </location>
</feature>
<dbReference type="InterPro" id="IPR001163">
    <property type="entry name" value="Sm_dom_euk/arc"/>
</dbReference>
<dbReference type="InterPro" id="IPR010920">
    <property type="entry name" value="LSM_dom_sf"/>
</dbReference>
<keyword evidence="6" id="KW-1185">Reference proteome</keyword>
<dbReference type="GO" id="GO:1990904">
    <property type="term" value="C:ribonucleoprotein complex"/>
    <property type="evidence" value="ECO:0007669"/>
    <property type="project" value="UniProtKB-KW"/>
</dbReference>
<evidence type="ECO:0000256" key="3">
    <source>
        <dbReference type="ARBA" id="ARBA00023274"/>
    </source>
</evidence>
<evidence type="ECO:0000256" key="1">
    <source>
        <dbReference type="ARBA" id="ARBA00006850"/>
    </source>
</evidence>
<dbReference type="SUPFAM" id="SSF50182">
    <property type="entry name" value="Sm-like ribonucleoproteins"/>
    <property type="match status" value="1"/>
</dbReference>
<dbReference type="InterPro" id="IPR022901">
    <property type="entry name" value="snRNP_Sm-like_arc"/>
</dbReference>
<dbReference type="SMART" id="SM00651">
    <property type="entry name" value="Sm"/>
    <property type="match status" value="1"/>
</dbReference>
<evidence type="ECO:0000256" key="2">
    <source>
        <dbReference type="ARBA" id="ARBA00021121"/>
    </source>
</evidence>
<evidence type="ECO:0000313" key="6">
    <source>
        <dbReference type="Proteomes" id="UP000070263"/>
    </source>
</evidence>
<organism evidence="5 6">
    <name type="scientific">candidate division MSBL1 archaeon SCGC-AAA382A20</name>
    <dbReference type="NCBI Taxonomy" id="1698280"/>
    <lineage>
        <taxon>Archaea</taxon>
        <taxon>Methanobacteriati</taxon>
        <taxon>Methanobacteriota</taxon>
        <taxon>candidate division MSBL1</taxon>
    </lineage>
</organism>
<gene>
    <name evidence="5" type="ORF">AKJ51_03155</name>
</gene>
<sequence length="81" mass="9145">MAEDGKRPLDALEKARDKRIIVKVKPQGDQEEPREIVGTLNAFDLHLNLWLEDAEKNEDGKTTKFGTVVIRGDNVLFVSPE</sequence>
<dbReference type="CDD" id="cd01731">
    <property type="entry name" value="archaeal_Sm1"/>
    <property type="match status" value="1"/>
</dbReference>
<dbReference type="PROSITE" id="PS52002">
    <property type="entry name" value="SM"/>
    <property type="match status" value="1"/>
</dbReference>
<keyword evidence="3" id="KW-0687">Ribonucleoprotein</keyword>
<dbReference type="EMBL" id="LHYE01000035">
    <property type="protein sequence ID" value="KXB06677.1"/>
    <property type="molecule type" value="Genomic_DNA"/>
</dbReference>
<accession>A0A133VJS0</accession>
<reference evidence="5 6" key="1">
    <citation type="journal article" date="2016" name="Sci. Rep.">
        <title>Metabolic traits of an uncultured archaeal lineage -MSBL1- from brine pools of the Red Sea.</title>
        <authorList>
            <person name="Mwirichia R."/>
            <person name="Alam I."/>
            <person name="Rashid M."/>
            <person name="Vinu M."/>
            <person name="Ba-Alawi W."/>
            <person name="Anthony Kamau A."/>
            <person name="Kamanda Ngugi D."/>
            <person name="Goker M."/>
            <person name="Klenk H.P."/>
            <person name="Bajic V."/>
            <person name="Stingl U."/>
        </authorList>
    </citation>
    <scope>NUCLEOTIDE SEQUENCE [LARGE SCALE GENOMIC DNA]</scope>
    <source>
        <strain evidence="5">SCGC-AAA382A20</strain>
    </source>
</reference>
<dbReference type="Pfam" id="PF01423">
    <property type="entry name" value="LSM"/>
    <property type="match status" value="1"/>
</dbReference>